<comment type="similarity">
    <text evidence="3">Belongs to the UDP-glucose/GDP-mannose dehydrogenase family.</text>
</comment>
<dbReference type="SMART" id="SM00984">
    <property type="entry name" value="UDPG_MGDP_dh_C"/>
    <property type="match status" value="1"/>
</dbReference>
<dbReference type="RefSeq" id="WP_100204136.1">
    <property type="nucleotide sequence ID" value="NZ_PGGW01000067.1"/>
</dbReference>
<dbReference type="SUPFAM" id="SSF51735">
    <property type="entry name" value="NAD(P)-binding Rossmann-fold domains"/>
    <property type="match status" value="1"/>
</dbReference>
<dbReference type="InterPro" id="IPR001732">
    <property type="entry name" value="UDP-Glc/GDP-Man_DH_N"/>
</dbReference>
<feature type="domain" description="UDP-glucose/GDP-mannose dehydrogenase C-terminal" evidence="4">
    <location>
        <begin position="317"/>
        <end position="412"/>
    </location>
</feature>
<dbReference type="SUPFAM" id="SSF48179">
    <property type="entry name" value="6-phosphogluconate dehydrogenase C-terminal domain-like"/>
    <property type="match status" value="1"/>
</dbReference>
<gene>
    <name evidence="5" type="ORF">CUT44_24640</name>
</gene>
<reference evidence="5 6" key="1">
    <citation type="submission" date="2017-11" db="EMBL/GenBank/DDBJ databases">
        <title>Streptomyces carmine sp. nov., a novel actinomycete isolated from Sophora alopecuroides in Xinjiang, China.</title>
        <authorList>
            <person name="Wang Y."/>
            <person name="Luo X."/>
            <person name="Wan C."/>
            <person name="Zhang L."/>
        </authorList>
    </citation>
    <scope>NUCLEOTIDE SEQUENCE [LARGE SCALE GENOMIC DNA]</scope>
    <source>
        <strain evidence="5 6">TRM SA0054</strain>
    </source>
</reference>
<dbReference type="NCBIfam" id="TIGR03026">
    <property type="entry name" value="NDP-sugDHase"/>
    <property type="match status" value="1"/>
</dbReference>
<dbReference type="PIRSF" id="PIRSF000124">
    <property type="entry name" value="UDPglc_GDPman_dh"/>
    <property type="match status" value="1"/>
</dbReference>
<dbReference type="InterPro" id="IPR017476">
    <property type="entry name" value="UDP-Glc/GDP-Man"/>
</dbReference>
<dbReference type="InterPro" id="IPR036291">
    <property type="entry name" value="NAD(P)-bd_dom_sf"/>
</dbReference>
<sequence>MTYDYAVVGLGYVGMPLARAAAAVGGRVVGFDVAAHRVEMLNTGRSPVDTVSDAELAVMLEQGFTATTDPAVLAASDTIVICVPTPLDGDHRPNLGQVCAAAETVGAHLRAGTLVVLESTIWPGATEGVVLPILERSGLRAGRDFGLAYSPERIDPGNPHYGVQNTPKLVAGYTRACGDRAAAFYGKFVAEVVPVSGIREAELSKLLENTYRSVNIALVNEMAMFCDELDIDLWESIEAAATKPFGFERFLPGPGVGGHCIPVDPVYLAHTARGLGRPFRLVELAVEVNERMPGHVFSRIQHTLNTVGRCTNGARVLLVGVTYKPDVSDVRETPAVPLARALRRAGAHVVFTDPLIGEWVVDGEPVDREEDLAAAAASCDIAVLLQPHRTLDLRDITAGGCPVLDTRGVMPADPRVSRL</sequence>
<dbReference type="SUPFAM" id="SSF52413">
    <property type="entry name" value="UDP-glucose/GDP-mannose dehydrogenase C-terminal domain"/>
    <property type="match status" value="1"/>
</dbReference>
<evidence type="ECO:0000256" key="2">
    <source>
        <dbReference type="ARBA" id="ARBA00023027"/>
    </source>
</evidence>
<dbReference type="InterPro" id="IPR014026">
    <property type="entry name" value="UDP-Glc/GDP-Man_DH_dimer"/>
</dbReference>
<dbReference type="Gene3D" id="3.40.50.720">
    <property type="entry name" value="NAD(P)-binding Rossmann-like Domain"/>
    <property type="match status" value="2"/>
</dbReference>
<dbReference type="PANTHER" id="PTHR43491:SF1">
    <property type="entry name" value="UDP-N-ACETYL-D-MANNOSAMINE DEHYDROGENASE"/>
    <property type="match status" value="1"/>
</dbReference>
<dbReference type="GO" id="GO:0000271">
    <property type="term" value="P:polysaccharide biosynthetic process"/>
    <property type="evidence" value="ECO:0007669"/>
    <property type="project" value="InterPro"/>
</dbReference>
<dbReference type="GO" id="GO:0016628">
    <property type="term" value="F:oxidoreductase activity, acting on the CH-CH group of donors, NAD or NADP as acceptor"/>
    <property type="evidence" value="ECO:0007669"/>
    <property type="project" value="InterPro"/>
</dbReference>
<dbReference type="EMBL" id="PGGW01000067">
    <property type="protein sequence ID" value="PJE94880.1"/>
    <property type="molecule type" value="Genomic_DNA"/>
</dbReference>
<dbReference type="GO" id="GO:0051287">
    <property type="term" value="F:NAD binding"/>
    <property type="evidence" value="ECO:0007669"/>
    <property type="project" value="InterPro"/>
</dbReference>
<organism evidence="5 6">
    <name type="scientific">Streptomyces carminius</name>
    <dbReference type="NCBI Taxonomy" id="2665496"/>
    <lineage>
        <taxon>Bacteria</taxon>
        <taxon>Bacillati</taxon>
        <taxon>Actinomycetota</taxon>
        <taxon>Actinomycetes</taxon>
        <taxon>Kitasatosporales</taxon>
        <taxon>Streptomycetaceae</taxon>
        <taxon>Streptomyces</taxon>
    </lineage>
</organism>
<keyword evidence="1" id="KW-0560">Oxidoreductase</keyword>
<dbReference type="AlphaFoldDB" id="A0A2M8LSE3"/>
<dbReference type="Proteomes" id="UP000230407">
    <property type="component" value="Unassembled WGS sequence"/>
</dbReference>
<dbReference type="PANTHER" id="PTHR43491">
    <property type="entry name" value="UDP-N-ACETYL-D-MANNOSAMINE DEHYDROGENASE"/>
    <property type="match status" value="1"/>
</dbReference>
<evidence type="ECO:0000256" key="1">
    <source>
        <dbReference type="ARBA" id="ARBA00023002"/>
    </source>
</evidence>
<comment type="caution">
    <text evidence="5">The sequence shown here is derived from an EMBL/GenBank/DDBJ whole genome shotgun (WGS) entry which is preliminary data.</text>
</comment>
<keyword evidence="6" id="KW-1185">Reference proteome</keyword>
<evidence type="ECO:0000259" key="4">
    <source>
        <dbReference type="SMART" id="SM00984"/>
    </source>
</evidence>
<dbReference type="Pfam" id="PF00984">
    <property type="entry name" value="UDPG_MGDP_dh"/>
    <property type="match status" value="1"/>
</dbReference>
<name>A0A2M8LSE3_9ACTN</name>
<protein>
    <submittedName>
        <fullName evidence="5">Nucleotide sugar dehydrogenase</fullName>
    </submittedName>
</protein>
<keyword evidence="2" id="KW-0520">NAD</keyword>
<dbReference type="Pfam" id="PF03720">
    <property type="entry name" value="UDPG_MGDP_dh_C"/>
    <property type="match status" value="1"/>
</dbReference>
<evidence type="ECO:0000313" key="5">
    <source>
        <dbReference type="EMBL" id="PJE94880.1"/>
    </source>
</evidence>
<accession>A0A2M8LSE3</accession>
<dbReference type="PIRSF" id="PIRSF500136">
    <property type="entry name" value="UDP_ManNAc_DH"/>
    <property type="match status" value="1"/>
</dbReference>
<dbReference type="Pfam" id="PF03721">
    <property type="entry name" value="UDPG_MGDP_dh_N"/>
    <property type="match status" value="1"/>
</dbReference>
<dbReference type="InterPro" id="IPR036220">
    <property type="entry name" value="UDP-Glc/GDP-Man_DH_C_sf"/>
</dbReference>
<dbReference type="GO" id="GO:0016616">
    <property type="term" value="F:oxidoreductase activity, acting on the CH-OH group of donors, NAD or NADP as acceptor"/>
    <property type="evidence" value="ECO:0007669"/>
    <property type="project" value="InterPro"/>
</dbReference>
<dbReference type="InterPro" id="IPR014027">
    <property type="entry name" value="UDP-Glc/GDP-Man_DH_C"/>
</dbReference>
<evidence type="ECO:0000313" key="6">
    <source>
        <dbReference type="Proteomes" id="UP000230407"/>
    </source>
</evidence>
<dbReference type="InterPro" id="IPR028359">
    <property type="entry name" value="UDP_ManNAc/GlcNAc_DH"/>
</dbReference>
<proteinExistence type="inferred from homology"/>
<evidence type="ECO:0000256" key="3">
    <source>
        <dbReference type="PIRNR" id="PIRNR000124"/>
    </source>
</evidence>
<dbReference type="InterPro" id="IPR008927">
    <property type="entry name" value="6-PGluconate_DH-like_C_sf"/>
</dbReference>